<dbReference type="InterPro" id="IPR023198">
    <property type="entry name" value="PGP-like_dom2"/>
</dbReference>
<dbReference type="RefSeq" id="WP_164931155.1">
    <property type="nucleotide sequence ID" value="NZ_BMCX01000001.1"/>
</dbReference>
<dbReference type="CDD" id="cd07505">
    <property type="entry name" value="HAD_BPGM-like"/>
    <property type="match status" value="1"/>
</dbReference>
<accession>A0A410W8V4</accession>
<organism evidence="1 2">
    <name type="scientific">Corynebacterium pelargi</name>
    <dbReference type="NCBI Taxonomy" id="1471400"/>
    <lineage>
        <taxon>Bacteria</taxon>
        <taxon>Bacillati</taxon>
        <taxon>Actinomycetota</taxon>
        <taxon>Actinomycetes</taxon>
        <taxon>Mycobacteriales</taxon>
        <taxon>Corynebacteriaceae</taxon>
        <taxon>Corynebacterium</taxon>
    </lineage>
</organism>
<proteinExistence type="predicted"/>
<dbReference type="SFLD" id="SFLDS00003">
    <property type="entry name" value="Haloacid_Dehalogenase"/>
    <property type="match status" value="1"/>
</dbReference>
<dbReference type="InterPro" id="IPR006439">
    <property type="entry name" value="HAD-SF_hydro_IA"/>
</dbReference>
<dbReference type="PRINTS" id="PR00413">
    <property type="entry name" value="HADHALOGNASE"/>
</dbReference>
<dbReference type="AlphaFoldDB" id="A0A410W8V4"/>
<protein>
    <submittedName>
        <fullName evidence="1">Phosphorylated carbohydrates phosphatase</fullName>
        <ecNumber evidence="1">3.1.3.-</ecNumber>
    </submittedName>
</protein>
<reference evidence="1 2" key="1">
    <citation type="submission" date="2019-01" db="EMBL/GenBank/DDBJ databases">
        <authorList>
            <person name="Ruckert C."/>
            <person name="Busche T."/>
            <person name="Kalinowski J."/>
        </authorList>
    </citation>
    <scope>NUCLEOTIDE SEQUENCE [LARGE SCALE GENOMIC DNA]</scope>
    <source>
        <strain evidence="1 2">136/3</strain>
    </source>
</reference>
<dbReference type="InterPro" id="IPR023214">
    <property type="entry name" value="HAD_sf"/>
</dbReference>
<dbReference type="Proteomes" id="UP000288929">
    <property type="component" value="Chromosome"/>
</dbReference>
<dbReference type="PANTHER" id="PTHR18901">
    <property type="entry name" value="2-DEOXYGLUCOSE-6-PHOSPHATE PHOSPHATASE 2"/>
    <property type="match status" value="1"/>
</dbReference>
<dbReference type="SUPFAM" id="SSF56784">
    <property type="entry name" value="HAD-like"/>
    <property type="match status" value="1"/>
</dbReference>
<dbReference type="EMBL" id="CP035299">
    <property type="protein sequence ID" value="QAU52376.1"/>
    <property type="molecule type" value="Genomic_DNA"/>
</dbReference>
<dbReference type="GO" id="GO:0016791">
    <property type="term" value="F:phosphatase activity"/>
    <property type="evidence" value="ECO:0007669"/>
    <property type="project" value="TreeGrafter"/>
</dbReference>
<dbReference type="KEGG" id="cpeg:CPELA_05525"/>
<evidence type="ECO:0000313" key="1">
    <source>
        <dbReference type="EMBL" id="QAU52376.1"/>
    </source>
</evidence>
<keyword evidence="1" id="KW-0378">Hydrolase</keyword>
<dbReference type="Pfam" id="PF00702">
    <property type="entry name" value="Hydrolase"/>
    <property type="match status" value="1"/>
</dbReference>
<evidence type="ECO:0000313" key="2">
    <source>
        <dbReference type="Proteomes" id="UP000288929"/>
    </source>
</evidence>
<keyword evidence="2" id="KW-1185">Reference proteome</keyword>
<dbReference type="SFLD" id="SFLDG01135">
    <property type="entry name" value="C1.5.6:_HAD__Beta-PGM__Phospha"/>
    <property type="match status" value="1"/>
</dbReference>
<sequence length="226" mass="24422">MFSAIIWDMDGTLVDSEPLWARGTYEMSEAMGKRLTPELQAQTVGASFSFTARLCAEHAGLELFDEAYWRSFAFKNMRALFAKELELRPGVATMLQGFHASGVPMAIATNTEREVADGAIDFLGRDLFEATVCGDEVPEGKPAPDIYLKAAELLGVEPTSCLVFEDSVAGMQAALAAHTTVIGLPEDEEKLVPGAHSMRALCGGIDFDFEQASDLAFWSGALQKGD</sequence>
<dbReference type="NCBIfam" id="TIGR01509">
    <property type="entry name" value="HAD-SF-IA-v3"/>
    <property type="match status" value="1"/>
</dbReference>
<dbReference type="PANTHER" id="PTHR18901:SF38">
    <property type="entry name" value="PSEUDOURIDINE-5'-PHOSPHATASE"/>
    <property type="match status" value="1"/>
</dbReference>
<dbReference type="SFLD" id="SFLDG01129">
    <property type="entry name" value="C1.5:_HAD__Beta-PGM__Phosphata"/>
    <property type="match status" value="1"/>
</dbReference>
<name>A0A410W8V4_9CORY</name>
<dbReference type="EC" id="3.1.3.-" evidence="1"/>
<dbReference type="Gene3D" id="3.40.50.1000">
    <property type="entry name" value="HAD superfamily/HAD-like"/>
    <property type="match status" value="1"/>
</dbReference>
<dbReference type="Gene3D" id="1.10.150.240">
    <property type="entry name" value="Putative phosphatase, domain 2"/>
    <property type="match status" value="1"/>
</dbReference>
<dbReference type="InterPro" id="IPR036412">
    <property type="entry name" value="HAD-like_sf"/>
</dbReference>
<dbReference type="NCBIfam" id="TIGR01549">
    <property type="entry name" value="HAD-SF-IA-v1"/>
    <property type="match status" value="1"/>
</dbReference>
<gene>
    <name evidence="1" type="ORF">CPELA_05525</name>
</gene>